<keyword evidence="3" id="KW-1185">Reference proteome</keyword>
<protein>
    <submittedName>
        <fullName evidence="2">Uncharacterized protein</fullName>
    </submittedName>
</protein>
<sequence length="70" mass="8360">MLQIFEQLHPVPHDRNRFRIMEVMNTVDGPRTRVTDKSFRTLEEARDFVDPNRSKPAYRLDEEDSDVREG</sequence>
<reference evidence="2 3" key="1">
    <citation type="journal article" date="2020" name="Viruses">
        <title>Characterization of vB_StuS_MMDA13, a Newly Discovered Bacteriophage Infecting the Agar-Degrading Species Sphingomonas turrisvirgatae.</title>
        <authorList>
            <person name="Marmo P."/>
            <person name="Thaller M.C."/>
            <person name="Di Lallo G."/>
            <person name="Henrici De Angelis L."/>
            <person name="Poerio N."/>
            <person name="De Santis F."/>
            <person name="Fraziano M."/>
            <person name="Migliore L."/>
            <person name="D'Andrea M.M."/>
        </authorList>
    </citation>
    <scope>NUCLEOTIDE SEQUENCE [LARGE SCALE GENOMIC DNA]</scope>
</reference>
<dbReference type="EMBL" id="MN820898">
    <property type="protein sequence ID" value="QHB80496.1"/>
    <property type="molecule type" value="Genomic_DNA"/>
</dbReference>
<name>A0A7G3PKM5_9CAUD</name>
<organism evidence="2 3">
    <name type="scientific">Sphingomonas phage vB_StuS_MMDA13</name>
    <dbReference type="NCBI Taxonomy" id="2686378"/>
    <lineage>
        <taxon>Viruses</taxon>
        <taxon>Duplodnaviria</taxon>
        <taxon>Heunggongvirae</taxon>
        <taxon>Uroviricota</taxon>
        <taxon>Caudoviricetes</taxon>
        <taxon>Queuovirinae</taxon>
        <taxon>Torvergatavirus</taxon>
        <taxon>Torvergatavirus MMDA13</taxon>
    </lineage>
</organism>
<evidence type="ECO:0000313" key="3">
    <source>
        <dbReference type="Proteomes" id="UP000515820"/>
    </source>
</evidence>
<gene>
    <name evidence="2" type="ORF">MMDA13_gp63</name>
</gene>
<feature type="compositionally biased region" description="Acidic residues" evidence="1">
    <location>
        <begin position="61"/>
        <end position="70"/>
    </location>
</feature>
<dbReference type="Proteomes" id="UP000515820">
    <property type="component" value="Segment"/>
</dbReference>
<evidence type="ECO:0000256" key="1">
    <source>
        <dbReference type="SAM" id="MobiDB-lite"/>
    </source>
</evidence>
<feature type="region of interest" description="Disordered" evidence="1">
    <location>
        <begin position="45"/>
        <end position="70"/>
    </location>
</feature>
<proteinExistence type="predicted"/>
<evidence type="ECO:0000313" key="2">
    <source>
        <dbReference type="EMBL" id="QHB80496.1"/>
    </source>
</evidence>
<accession>A0A7G3PKM5</accession>